<dbReference type="GO" id="GO:0042121">
    <property type="term" value="P:alginic acid biosynthetic process"/>
    <property type="evidence" value="ECO:0007669"/>
    <property type="project" value="UniProtKB-KW"/>
</dbReference>
<evidence type="ECO:0000256" key="10">
    <source>
        <dbReference type="ARBA" id="ARBA00023136"/>
    </source>
</evidence>
<feature type="transmembrane region" description="Helical" evidence="14">
    <location>
        <begin position="38"/>
        <end position="61"/>
    </location>
</feature>
<keyword evidence="5 13" id="KW-1003">Cell membrane</keyword>
<dbReference type="Proteomes" id="UP000245631">
    <property type="component" value="Unassembled WGS sequence"/>
</dbReference>
<dbReference type="InterPro" id="IPR051085">
    <property type="entry name" value="MB_O-acyltransferase"/>
</dbReference>
<comment type="subcellular location">
    <subcellularLocation>
        <location evidence="1">Cell membrane</location>
        <topology evidence="1">Multi-pass membrane protein</topology>
    </subcellularLocation>
</comment>
<comment type="caution">
    <text evidence="15">The sequence shown here is derived from an EMBL/GenBank/DDBJ whole genome shotgun (WGS) entry which is preliminary data.</text>
</comment>
<evidence type="ECO:0000256" key="3">
    <source>
        <dbReference type="ARBA" id="ARBA00010323"/>
    </source>
</evidence>
<dbReference type="InterPro" id="IPR024194">
    <property type="entry name" value="Ac/AlaTfrase_AlgI/DltB"/>
</dbReference>
<evidence type="ECO:0000256" key="5">
    <source>
        <dbReference type="ARBA" id="ARBA00022475"/>
    </source>
</evidence>
<dbReference type="GO" id="GO:0005886">
    <property type="term" value="C:plasma membrane"/>
    <property type="evidence" value="ECO:0007669"/>
    <property type="project" value="UniProtKB-SubCell"/>
</dbReference>
<evidence type="ECO:0000256" key="4">
    <source>
        <dbReference type="ARBA" id="ARBA00016084"/>
    </source>
</evidence>
<keyword evidence="10 13" id="KW-0472">Membrane</keyword>
<evidence type="ECO:0000256" key="7">
    <source>
        <dbReference type="ARBA" id="ARBA00022692"/>
    </source>
</evidence>
<feature type="transmembrane region" description="Helical" evidence="14">
    <location>
        <begin position="73"/>
        <end position="93"/>
    </location>
</feature>
<dbReference type="InterPro" id="IPR028362">
    <property type="entry name" value="AlgI"/>
</dbReference>
<evidence type="ECO:0000256" key="1">
    <source>
        <dbReference type="ARBA" id="ARBA00004651"/>
    </source>
</evidence>
<dbReference type="PIRSF" id="PIRSF500217">
    <property type="entry name" value="AlgI"/>
    <property type="match status" value="1"/>
</dbReference>
<protein>
    <recommendedName>
        <fullName evidence="4">Probable alginate O-acetylase AlgI</fullName>
    </recommendedName>
    <alternativeName>
        <fullName evidence="12">Alginate biosynthesis protein AlgI</fullName>
    </alternativeName>
</protein>
<evidence type="ECO:0000256" key="6">
    <source>
        <dbReference type="ARBA" id="ARBA00022679"/>
    </source>
</evidence>
<dbReference type="GO" id="GO:0016746">
    <property type="term" value="F:acyltransferase activity"/>
    <property type="evidence" value="ECO:0007669"/>
    <property type="project" value="UniProtKB-KW"/>
</dbReference>
<dbReference type="Pfam" id="PF03062">
    <property type="entry name" value="MBOAT"/>
    <property type="match status" value="1"/>
</dbReference>
<dbReference type="EMBL" id="QGGH01000002">
    <property type="protein sequence ID" value="PWJ92741.1"/>
    <property type="molecule type" value="Genomic_DNA"/>
</dbReference>
<comment type="similarity">
    <text evidence="3 13">Belongs to the membrane-bound acyltransferase family.</text>
</comment>
<keyword evidence="11 13" id="KW-0012">Acyltransferase</keyword>
<feature type="transmembrane region" description="Helical" evidence="14">
    <location>
        <begin position="407"/>
        <end position="430"/>
    </location>
</feature>
<gene>
    <name evidence="15" type="ORF">C8D77_102516</name>
</gene>
<evidence type="ECO:0000313" key="15">
    <source>
        <dbReference type="EMBL" id="PWJ92741.1"/>
    </source>
</evidence>
<keyword evidence="8" id="KW-0016">Alginate biosynthesis</keyword>
<feature type="transmembrane region" description="Helical" evidence="14">
    <location>
        <begin position="352"/>
        <end position="369"/>
    </location>
</feature>
<keyword evidence="7 14" id="KW-0812">Transmembrane</keyword>
<name>A0A8E2WH52_RHILI</name>
<evidence type="ECO:0000256" key="14">
    <source>
        <dbReference type="SAM" id="Phobius"/>
    </source>
</evidence>
<feature type="transmembrane region" description="Helical" evidence="14">
    <location>
        <begin position="300"/>
        <end position="317"/>
    </location>
</feature>
<evidence type="ECO:0000256" key="13">
    <source>
        <dbReference type="PIRNR" id="PIRNR016636"/>
    </source>
</evidence>
<dbReference type="InterPro" id="IPR004299">
    <property type="entry name" value="MBOAT_fam"/>
</dbReference>
<comment type="pathway">
    <text evidence="2">Glycan biosynthesis; alginate biosynthesis.</text>
</comment>
<evidence type="ECO:0000256" key="2">
    <source>
        <dbReference type="ARBA" id="ARBA00005182"/>
    </source>
</evidence>
<evidence type="ECO:0000256" key="9">
    <source>
        <dbReference type="ARBA" id="ARBA00022989"/>
    </source>
</evidence>
<dbReference type="PANTHER" id="PTHR13285:SF23">
    <property type="entry name" value="TEICHOIC ACID D-ALANYLTRANSFERASE"/>
    <property type="match status" value="1"/>
</dbReference>
<evidence type="ECO:0000313" key="16">
    <source>
        <dbReference type="Proteomes" id="UP000245631"/>
    </source>
</evidence>
<keyword evidence="6 13" id="KW-0808">Transferase</keyword>
<dbReference type="AlphaFoldDB" id="A0A8E2WH52"/>
<evidence type="ECO:0000256" key="8">
    <source>
        <dbReference type="ARBA" id="ARBA00022841"/>
    </source>
</evidence>
<dbReference type="RefSeq" id="WP_109662367.1">
    <property type="nucleotide sequence ID" value="NZ_QGGH01000002.1"/>
</dbReference>
<sequence>MVFSEPVFLFAFLPIALALVMVGGKRFTAPIVLLTSLIFYAWGSGAIVTVLVFSIVFNWAYGRVIERNRTNTVLMIGVAVNVLLLLYYKYSYFIGSNIDEAIGTHVSDPFKNVVLPIGISFFVFQAISYLIDIKRGDVPAERNVIIFGAYKSFFPQLIAGPIVRFRDVGEDFHNPQISMENISAGVARFVHGLLKKVIVADAAGAISDGCFAVHGADVTITVAWLGALAYAIQIYFDFSAYSDMAIGLGRIFGIRFNENFMRPYSASTVTEFWRRWHISLSTWFRDYVYIPLGGSRKGTIRTYGNLAIVFLVTGLWHGAAWTFVIWGLYHGAFLICEKLVIGNAASEKKSHVLRIVYLLPVVIIGWIIFRADSLTQAWTFMTNLFALGELGAPLPEPVAAALNPRTLLFFAIGLLIFVAPRGPAIGAWLAQDPTRFRVLSRVPYTAVGLILAGVFVLSSSFSPFLYFRF</sequence>
<organism evidence="15 16">
    <name type="scientific">Rhizobium loti</name>
    <name type="common">Mesorhizobium loti</name>
    <dbReference type="NCBI Taxonomy" id="381"/>
    <lineage>
        <taxon>Bacteria</taxon>
        <taxon>Pseudomonadati</taxon>
        <taxon>Pseudomonadota</taxon>
        <taxon>Alphaproteobacteria</taxon>
        <taxon>Hyphomicrobiales</taxon>
        <taxon>Phyllobacteriaceae</taxon>
        <taxon>Mesorhizobium</taxon>
    </lineage>
</organism>
<dbReference type="GeneID" id="61051554"/>
<keyword evidence="9 14" id="KW-1133">Transmembrane helix</keyword>
<reference evidence="15 16" key="1">
    <citation type="submission" date="2018-05" db="EMBL/GenBank/DDBJ databases">
        <title>Genomic Encyclopedia of Type Strains, Phase IV (KMG-IV): sequencing the most valuable type-strain genomes for metagenomic binning, comparative biology and taxonomic classification.</title>
        <authorList>
            <person name="Goeker M."/>
        </authorList>
    </citation>
    <scope>NUCLEOTIDE SEQUENCE [LARGE SCALE GENOMIC DNA]</scope>
    <source>
        <strain evidence="15 16">DSM 2626</strain>
    </source>
</reference>
<evidence type="ECO:0000256" key="11">
    <source>
        <dbReference type="ARBA" id="ARBA00023315"/>
    </source>
</evidence>
<evidence type="ECO:0000256" key="12">
    <source>
        <dbReference type="ARBA" id="ARBA00031030"/>
    </source>
</evidence>
<dbReference type="PANTHER" id="PTHR13285">
    <property type="entry name" value="ACYLTRANSFERASE"/>
    <property type="match status" value="1"/>
</dbReference>
<accession>A0A8E2WH52</accession>
<feature type="transmembrane region" description="Helical" evidence="14">
    <location>
        <begin position="442"/>
        <end position="467"/>
    </location>
</feature>
<dbReference type="PIRSF" id="PIRSF016636">
    <property type="entry name" value="AlgI_DltB"/>
    <property type="match status" value="1"/>
</dbReference>
<proteinExistence type="inferred from homology"/>
<feature type="transmembrane region" description="Helical" evidence="14">
    <location>
        <begin position="113"/>
        <end position="131"/>
    </location>
</feature>